<dbReference type="GO" id="GO:0009244">
    <property type="term" value="P:lipopolysaccharide core region biosynthetic process"/>
    <property type="evidence" value="ECO:0007669"/>
    <property type="project" value="TreeGrafter"/>
</dbReference>
<dbReference type="Pfam" id="PF00535">
    <property type="entry name" value="Glycos_transf_2"/>
    <property type="match status" value="1"/>
</dbReference>
<gene>
    <name evidence="4" type="ORF">FMM05_15230</name>
</gene>
<dbReference type="Pfam" id="PF01075">
    <property type="entry name" value="Glyco_transf_9"/>
    <property type="match status" value="1"/>
</dbReference>
<organism evidence="4 5">
    <name type="scientific">Flavobacterium zepuense</name>
    <dbReference type="NCBI Taxonomy" id="2593302"/>
    <lineage>
        <taxon>Bacteria</taxon>
        <taxon>Pseudomonadati</taxon>
        <taxon>Bacteroidota</taxon>
        <taxon>Flavobacteriia</taxon>
        <taxon>Flavobacteriales</taxon>
        <taxon>Flavobacteriaceae</taxon>
        <taxon>Flavobacterium</taxon>
    </lineage>
</organism>
<accession>A0A552UXU5</accession>
<dbReference type="InterPro" id="IPR051199">
    <property type="entry name" value="LPS_LOS_Heptosyltrfase"/>
</dbReference>
<evidence type="ECO:0000259" key="3">
    <source>
        <dbReference type="Pfam" id="PF00535"/>
    </source>
</evidence>
<protein>
    <submittedName>
        <fullName evidence="4">Glycosyltransferase</fullName>
    </submittedName>
</protein>
<dbReference type="Gene3D" id="3.90.550.10">
    <property type="entry name" value="Spore Coat Polysaccharide Biosynthesis Protein SpsA, Chain A"/>
    <property type="match status" value="1"/>
</dbReference>
<dbReference type="InterPro" id="IPR029044">
    <property type="entry name" value="Nucleotide-diphossugar_trans"/>
</dbReference>
<dbReference type="EMBL" id="VJVZ01000010">
    <property type="protein sequence ID" value="TRW23044.1"/>
    <property type="molecule type" value="Genomic_DNA"/>
</dbReference>
<evidence type="ECO:0000256" key="1">
    <source>
        <dbReference type="ARBA" id="ARBA00022676"/>
    </source>
</evidence>
<dbReference type="SUPFAM" id="SSF53756">
    <property type="entry name" value="UDP-Glycosyltransferase/glycogen phosphorylase"/>
    <property type="match status" value="1"/>
</dbReference>
<keyword evidence="1" id="KW-0328">Glycosyltransferase</keyword>
<evidence type="ECO:0000313" key="4">
    <source>
        <dbReference type="EMBL" id="TRW23044.1"/>
    </source>
</evidence>
<evidence type="ECO:0000256" key="2">
    <source>
        <dbReference type="ARBA" id="ARBA00022679"/>
    </source>
</evidence>
<reference evidence="4 5" key="1">
    <citation type="submission" date="2019-07" db="EMBL/GenBank/DDBJ databases">
        <title>Flavobacterium sp. nov., isolated from glacier ice.</title>
        <authorList>
            <person name="Liu Q."/>
            <person name="Xin Y.-H."/>
        </authorList>
    </citation>
    <scope>NUCLEOTIDE SEQUENCE [LARGE SCALE GENOMIC DNA]</scope>
    <source>
        <strain evidence="4 5">ZT4R6</strain>
    </source>
</reference>
<dbReference type="GO" id="GO:0008713">
    <property type="term" value="F:ADP-heptose-lipopolysaccharide heptosyltransferase activity"/>
    <property type="evidence" value="ECO:0007669"/>
    <property type="project" value="TreeGrafter"/>
</dbReference>
<evidence type="ECO:0000313" key="5">
    <source>
        <dbReference type="Proteomes" id="UP000320643"/>
    </source>
</evidence>
<dbReference type="RefSeq" id="WP_143374258.1">
    <property type="nucleotide sequence ID" value="NZ_VJVZ01000010.1"/>
</dbReference>
<keyword evidence="2 4" id="KW-0808">Transferase</keyword>
<dbReference type="GO" id="GO:0005829">
    <property type="term" value="C:cytosol"/>
    <property type="evidence" value="ECO:0007669"/>
    <property type="project" value="TreeGrafter"/>
</dbReference>
<comment type="caution">
    <text evidence="4">The sequence shown here is derived from an EMBL/GenBank/DDBJ whole genome shotgun (WGS) entry which is preliminary data.</text>
</comment>
<name>A0A552UXU5_9FLAO</name>
<dbReference type="InterPro" id="IPR002201">
    <property type="entry name" value="Glyco_trans_9"/>
</dbReference>
<dbReference type="CDD" id="cd03789">
    <property type="entry name" value="GT9_LPS_heptosyltransferase"/>
    <property type="match status" value="1"/>
</dbReference>
<dbReference type="SUPFAM" id="SSF53448">
    <property type="entry name" value="Nucleotide-diphospho-sugar transferases"/>
    <property type="match status" value="1"/>
</dbReference>
<keyword evidence="5" id="KW-1185">Reference proteome</keyword>
<dbReference type="Proteomes" id="UP000320643">
    <property type="component" value="Unassembled WGS sequence"/>
</dbReference>
<dbReference type="PANTHER" id="PTHR30160">
    <property type="entry name" value="TETRAACYLDISACCHARIDE 4'-KINASE-RELATED"/>
    <property type="match status" value="1"/>
</dbReference>
<sequence length="613" mass="71162">MSVKKTKISALAIIYNEEHNIREYLDNMSFADEIIIVDSYSTDATPKIVIEEYPHVKFYQRVFDDFSSQRNYTLDLASYDWVTFFDADERVSKKGIAEIIKTIDSEPEEVAYVVKRVFFYEGRPLINNIFNADKIERIFRRSKCRYTKKLVHEKLDIHGKTGELKVAIDHYTFKTKEEFLNKRLQYSQLKAKELLDKHITPTYYHLSIRPKFRFFKYYILKLGFLNGSRGYGIARILQHDEYMRYIYLQEMQEAKDGGQAAKKILVIQQKMIGDVLVSTILCNNLKKAYPKSEIHYLIYPFTKPVVEGNPNIDKIILFESEYRDSKWKFFKFLLQTRKEKYDIVIDAYGKLESNLIVAFSRADKKIGFYKPYTSYIYTHTVNEIKQPVDNAGLAINNRLELLSALNLTIELDRKPKIFMSGEEREHGKEVLLQHGITPGTTVYMIGVLGSSKTKTYPYAYMAQLLDVIGQKPNVCLLFNYIPVQKKEAEAIYNLCSDFTKQKIRMDIVPGGVREFLSILSQCDAIIGNEGGAVNMAKAIDIPSFTIFSTWIKKEAWNSFENGKSIVSVHLKDYKPELYGDNSPKEMKPQALRLYEEFTPDLIVPLLKEYIAAN</sequence>
<dbReference type="OrthoDB" id="9772349at2"/>
<dbReference type="AlphaFoldDB" id="A0A552UXU5"/>
<dbReference type="InterPro" id="IPR001173">
    <property type="entry name" value="Glyco_trans_2-like"/>
</dbReference>
<dbReference type="Gene3D" id="3.40.50.2000">
    <property type="entry name" value="Glycogen Phosphorylase B"/>
    <property type="match status" value="2"/>
</dbReference>
<dbReference type="CDD" id="cd02511">
    <property type="entry name" value="Beta4Glucosyltransferase"/>
    <property type="match status" value="1"/>
</dbReference>
<dbReference type="PANTHER" id="PTHR30160:SF7">
    <property type="entry name" value="ADP-HEPTOSE--LPS HEPTOSYLTRANSFERASE 2"/>
    <property type="match status" value="1"/>
</dbReference>
<proteinExistence type="predicted"/>
<feature type="domain" description="Glycosyltransferase 2-like" evidence="3">
    <location>
        <begin position="12"/>
        <end position="159"/>
    </location>
</feature>